<accession>A0AA86NK82</accession>
<dbReference type="EMBL" id="CATOUU010000202">
    <property type="protein sequence ID" value="CAI9920655.1"/>
    <property type="molecule type" value="Genomic_DNA"/>
</dbReference>
<evidence type="ECO:0000313" key="1">
    <source>
        <dbReference type="EMBL" id="CAI9920655.1"/>
    </source>
</evidence>
<reference evidence="1" key="1">
    <citation type="submission" date="2023-06" db="EMBL/GenBank/DDBJ databases">
        <authorList>
            <person name="Kurt Z."/>
        </authorList>
    </citation>
    <scope>NUCLEOTIDE SEQUENCE</scope>
</reference>
<proteinExistence type="predicted"/>
<name>A0AA86NK82_9EUKA</name>
<keyword evidence="3" id="KW-1185">Reference proteome</keyword>
<sequence>MKVPVILQQLKPQNYHPTHYSASLEYNAPNLLNTSSDAFQKCSSFTRNYSLEPSQLMNNSGEFLNLSLFQTFKTRINGTKSEIVLLNSVLNKIELTLNKVNGNIEKLIVNQQKIQRNLRRAK</sequence>
<gene>
    <name evidence="2" type="ORF">HINF_LOCUS46100</name>
    <name evidence="1" type="ORF">HINF_LOCUS8300</name>
</gene>
<comment type="caution">
    <text evidence="1">The sequence shown here is derived from an EMBL/GenBank/DDBJ whole genome shotgun (WGS) entry which is preliminary data.</text>
</comment>
<dbReference type="AlphaFoldDB" id="A0AA86NK82"/>
<evidence type="ECO:0000313" key="2">
    <source>
        <dbReference type="EMBL" id="CAL6054509.1"/>
    </source>
</evidence>
<reference evidence="2 3" key="2">
    <citation type="submission" date="2024-07" db="EMBL/GenBank/DDBJ databases">
        <authorList>
            <person name="Akdeniz Z."/>
        </authorList>
    </citation>
    <scope>NUCLEOTIDE SEQUENCE [LARGE SCALE GENOMIC DNA]</scope>
</reference>
<dbReference type="Proteomes" id="UP001642409">
    <property type="component" value="Unassembled WGS sequence"/>
</dbReference>
<dbReference type="EMBL" id="CAXDID020000202">
    <property type="protein sequence ID" value="CAL6054509.1"/>
    <property type="molecule type" value="Genomic_DNA"/>
</dbReference>
<organism evidence="1">
    <name type="scientific">Hexamita inflata</name>
    <dbReference type="NCBI Taxonomy" id="28002"/>
    <lineage>
        <taxon>Eukaryota</taxon>
        <taxon>Metamonada</taxon>
        <taxon>Diplomonadida</taxon>
        <taxon>Hexamitidae</taxon>
        <taxon>Hexamitinae</taxon>
        <taxon>Hexamita</taxon>
    </lineage>
</organism>
<evidence type="ECO:0000313" key="3">
    <source>
        <dbReference type="Proteomes" id="UP001642409"/>
    </source>
</evidence>
<protein>
    <submittedName>
        <fullName evidence="2">Hypothetical_protein</fullName>
    </submittedName>
</protein>